<name>A0A1H4PKH8_9BACT</name>
<sequence length="98" mass="10753">MRFKHLASLTLAATLFSTPLFALQTSEQDRKDAHATAKVDEKANEEAAKQTSGKTKKAYKEQAKADHRTHQALNDDDTKKAARQQDKADRAASAAANQ</sequence>
<evidence type="ECO:0000256" key="2">
    <source>
        <dbReference type="SAM" id="SignalP"/>
    </source>
</evidence>
<feature type="signal peptide" evidence="2">
    <location>
        <begin position="1"/>
        <end position="22"/>
    </location>
</feature>
<feature type="chain" id="PRO_5010227364" evidence="2">
    <location>
        <begin position="23"/>
        <end position="98"/>
    </location>
</feature>
<accession>A0A1H4PKH8</accession>
<keyword evidence="2" id="KW-0732">Signal</keyword>
<organism evidence="3 4">
    <name type="scientific">Terriglobus roseus</name>
    <dbReference type="NCBI Taxonomy" id="392734"/>
    <lineage>
        <taxon>Bacteria</taxon>
        <taxon>Pseudomonadati</taxon>
        <taxon>Acidobacteriota</taxon>
        <taxon>Terriglobia</taxon>
        <taxon>Terriglobales</taxon>
        <taxon>Acidobacteriaceae</taxon>
        <taxon>Terriglobus</taxon>
    </lineage>
</organism>
<evidence type="ECO:0000313" key="3">
    <source>
        <dbReference type="EMBL" id="SEC07895.1"/>
    </source>
</evidence>
<dbReference type="EMBL" id="FNSD01000001">
    <property type="protein sequence ID" value="SEC07895.1"/>
    <property type="molecule type" value="Genomic_DNA"/>
</dbReference>
<feature type="compositionally biased region" description="Basic and acidic residues" evidence="1">
    <location>
        <begin position="76"/>
        <end position="90"/>
    </location>
</feature>
<evidence type="ECO:0000256" key="1">
    <source>
        <dbReference type="SAM" id="MobiDB-lite"/>
    </source>
</evidence>
<protein>
    <submittedName>
        <fullName evidence="3">Uncharacterized protein</fullName>
    </submittedName>
</protein>
<feature type="compositionally biased region" description="Basic and acidic residues" evidence="1">
    <location>
        <begin position="58"/>
        <end position="69"/>
    </location>
</feature>
<dbReference type="RefSeq" id="WP_074654430.1">
    <property type="nucleotide sequence ID" value="NZ_FNSD01000001.1"/>
</dbReference>
<feature type="region of interest" description="Disordered" evidence="1">
    <location>
        <begin position="27"/>
        <end position="98"/>
    </location>
</feature>
<evidence type="ECO:0000313" key="4">
    <source>
        <dbReference type="Proteomes" id="UP000182409"/>
    </source>
</evidence>
<feature type="compositionally biased region" description="Basic and acidic residues" evidence="1">
    <location>
        <begin position="27"/>
        <end position="48"/>
    </location>
</feature>
<dbReference type="Proteomes" id="UP000182409">
    <property type="component" value="Unassembled WGS sequence"/>
</dbReference>
<proteinExistence type="predicted"/>
<reference evidence="3 4" key="1">
    <citation type="submission" date="2016-10" db="EMBL/GenBank/DDBJ databases">
        <authorList>
            <person name="de Groot N.N."/>
        </authorList>
    </citation>
    <scope>NUCLEOTIDE SEQUENCE [LARGE SCALE GENOMIC DNA]</scope>
    <source>
        <strain evidence="3 4">AB35.6</strain>
    </source>
</reference>
<dbReference type="AlphaFoldDB" id="A0A1H4PKH8"/>
<gene>
    <name evidence="3" type="ORF">SAMN05443244_2592</name>
</gene>